<protein>
    <submittedName>
        <fullName evidence="9">SET domain-containing protein-lysine N-methyltransferase</fullName>
    </submittedName>
</protein>
<feature type="region of interest" description="Disordered" evidence="6">
    <location>
        <begin position="1"/>
        <end position="36"/>
    </location>
</feature>
<dbReference type="Proteomes" id="UP001221189">
    <property type="component" value="Unassembled WGS sequence"/>
</dbReference>
<dbReference type="SUPFAM" id="SSF82199">
    <property type="entry name" value="SET domain"/>
    <property type="match status" value="1"/>
</dbReference>
<evidence type="ECO:0000259" key="7">
    <source>
        <dbReference type="PROSITE" id="PS50280"/>
    </source>
</evidence>
<dbReference type="Gene3D" id="2.170.270.10">
    <property type="entry name" value="SET domain"/>
    <property type="match status" value="1"/>
</dbReference>
<evidence type="ECO:0000313" key="10">
    <source>
        <dbReference type="Proteomes" id="UP001221189"/>
    </source>
</evidence>
<dbReference type="InterPro" id="IPR003616">
    <property type="entry name" value="Post-SET_dom"/>
</dbReference>
<feature type="domain" description="SET" evidence="7">
    <location>
        <begin position="39"/>
        <end position="149"/>
    </location>
</feature>
<dbReference type="InterPro" id="IPR001214">
    <property type="entry name" value="SET_dom"/>
</dbReference>
<dbReference type="SMART" id="SM00317">
    <property type="entry name" value="SET"/>
    <property type="match status" value="1"/>
</dbReference>
<organism evidence="9 10">
    <name type="scientific">Roseateles albus</name>
    <dbReference type="NCBI Taxonomy" id="2987525"/>
    <lineage>
        <taxon>Bacteria</taxon>
        <taxon>Pseudomonadati</taxon>
        <taxon>Pseudomonadota</taxon>
        <taxon>Betaproteobacteria</taxon>
        <taxon>Burkholderiales</taxon>
        <taxon>Sphaerotilaceae</taxon>
        <taxon>Roseateles</taxon>
    </lineage>
</organism>
<keyword evidence="10" id="KW-1185">Reference proteome</keyword>
<evidence type="ECO:0000256" key="2">
    <source>
        <dbReference type="ARBA" id="ARBA00022454"/>
    </source>
</evidence>
<evidence type="ECO:0000256" key="5">
    <source>
        <dbReference type="ARBA" id="ARBA00022691"/>
    </source>
</evidence>
<dbReference type="EMBL" id="JAQQXT010000002">
    <property type="protein sequence ID" value="MDC8770676.1"/>
    <property type="molecule type" value="Genomic_DNA"/>
</dbReference>
<dbReference type="RefSeq" id="WP_273599094.1">
    <property type="nucleotide sequence ID" value="NZ_JAQQXT010000002.1"/>
</dbReference>
<comment type="subcellular location">
    <subcellularLocation>
        <location evidence="1">Chromosome</location>
    </subcellularLocation>
</comment>
<dbReference type="PROSITE" id="PS50280">
    <property type="entry name" value="SET"/>
    <property type="match status" value="1"/>
</dbReference>
<dbReference type="PANTHER" id="PTHR22884">
    <property type="entry name" value="SET DOMAIN PROTEINS"/>
    <property type="match status" value="1"/>
</dbReference>
<evidence type="ECO:0000313" key="9">
    <source>
        <dbReference type="EMBL" id="MDC8770676.1"/>
    </source>
</evidence>
<evidence type="ECO:0000259" key="8">
    <source>
        <dbReference type="PROSITE" id="PS50868"/>
    </source>
</evidence>
<evidence type="ECO:0000256" key="3">
    <source>
        <dbReference type="ARBA" id="ARBA00022603"/>
    </source>
</evidence>
<keyword evidence="5" id="KW-0949">S-adenosyl-L-methionine</keyword>
<accession>A0ABT5K9S3</accession>
<evidence type="ECO:0000256" key="4">
    <source>
        <dbReference type="ARBA" id="ARBA00022679"/>
    </source>
</evidence>
<dbReference type="InterPro" id="IPR046341">
    <property type="entry name" value="SET_dom_sf"/>
</dbReference>
<proteinExistence type="predicted"/>
<reference evidence="9 10" key="1">
    <citation type="submission" date="2022-10" db="EMBL/GenBank/DDBJ databases">
        <title>Paucibacter sp. hw1 Genome sequencing.</title>
        <authorList>
            <person name="Park S."/>
        </authorList>
    </citation>
    <scope>NUCLEOTIDE SEQUENCE [LARGE SCALE GENOMIC DNA]</scope>
    <source>
        <strain evidence="10">hw1</strain>
    </source>
</reference>
<keyword evidence="4" id="KW-0808">Transferase</keyword>
<dbReference type="PROSITE" id="PS50868">
    <property type="entry name" value="POST_SET"/>
    <property type="match status" value="1"/>
</dbReference>
<dbReference type="InterPro" id="IPR050777">
    <property type="entry name" value="SET2_Histone-Lys_MeTrsfase"/>
</dbReference>
<keyword evidence="2" id="KW-0158">Chromosome</keyword>
<evidence type="ECO:0000256" key="1">
    <source>
        <dbReference type="ARBA" id="ARBA00004286"/>
    </source>
</evidence>
<sequence>MPRLSPIPAPTSLAPQPDEAAQSASTQSQSKKRELQPAERFALRVGASTIDGLGVFAEEAIPVRRKIGELRGESISVREARRRAKGRARIHIVEVSETRAVDATDSVTALRNINHCCAPNAVLRISQGRVEFYALRDIEPGEELTCHYGESHHEGRLSCRCGAANCSGKL</sequence>
<evidence type="ECO:0000256" key="6">
    <source>
        <dbReference type="SAM" id="MobiDB-lite"/>
    </source>
</evidence>
<comment type="caution">
    <text evidence="9">The sequence shown here is derived from an EMBL/GenBank/DDBJ whole genome shotgun (WGS) entry which is preliminary data.</text>
</comment>
<dbReference type="Pfam" id="PF00856">
    <property type="entry name" value="SET"/>
    <property type="match status" value="1"/>
</dbReference>
<keyword evidence="3" id="KW-0489">Methyltransferase</keyword>
<feature type="compositionally biased region" description="Low complexity" evidence="6">
    <location>
        <begin position="20"/>
        <end position="29"/>
    </location>
</feature>
<feature type="domain" description="Post-SET" evidence="8">
    <location>
        <begin position="155"/>
        <end position="170"/>
    </location>
</feature>
<gene>
    <name evidence="9" type="ORF">PRZ03_03755</name>
</gene>
<name>A0ABT5K9S3_9BURK</name>